<evidence type="ECO:0000313" key="4">
    <source>
        <dbReference type="Proteomes" id="UP000548304"/>
    </source>
</evidence>
<dbReference type="EMBL" id="JACBYW010000005">
    <property type="protein sequence ID" value="NYH79469.1"/>
    <property type="molecule type" value="Genomic_DNA"/>
</dbReference>
<feature type="transmembrane region" description="Helical" evidence="1">
    <location>
        <begin position="43"/>
        <end position="62"/>
    </location>
</feature>
<gene>
    <name evidence="3" type="ORF">FHR84_002807</name>
</gene>
<comment type="caution">
    <text evidence="3">The sequence shown here is derived from an EMBL/GenBank/DDBJ whole genome shotgun (WGS) entry which is preliminary data.</text>
</comment>
<keyword evidence="1" id="KW-0472">Membrane</keyword>
<keyword evidence="1" id="KW-0812">Transmembrane</keyword>
<accession>A0A852Z122</accession>
<dbReference type="InterPro" id="IPR012337">
    <property type="entry name" value="RNaseH-like_sf"/>
</dbReference>
<dbReference type="InterPro" id="IPR002559">
    <property type="entry name" value="Transposase_11"/>
</dbReference>
<evidence type="ECO:0000259" key="2">
    <source>
        <dbReference type="Pfam" id="PF01609"/>
    </source>
</evidence>
<dbReference type="GO" id="GO:0004803">
    <property type="term" value="F:transposase activity"/>
    <property type="evidence" value="ECO:0007669"/>
    <property type="project" value="InterPro"/>
</dbReference>
<dbReference type="AlphaFoldDB" id="A0A852Z122"/>
<dbReference type="SUPFAM" id="SSF53098">
    <property type="entry name" value="Ribonuclease H-like"/>
    <property type="match status" value="1"/>
</dbReference>
<evidence type="ECO:0000313" key="3">
    <source>
        <dbReference type="EMBL" id="NYH79469.1"/>
    </source>
</evidence>
<keyword evidence="4" id="KW-1185">Reference proteome</keyword>
<feature type="domain" description="Transposase IS4-like" evidence="2">
    <location>
        <begin position="2"/>
        <end position="51"/>
    </location>
</feature>
<dbReference type="Pfam" id="PF01609">
    <property type="entry name" value="DDE_Tnp_1"/>
    <property type="match status" value="1"/>
</dbReference>
<reference evidence="3 4" key="1">
    <citation type="submission" date="2020-07" db="EMBL/GenBank/DDBJ databases">
        <title>Genomic Encyclopedia of Type Strains, Phase III (KMG-III): the genomes of soil and plant-associated and newly described type strains.</title>
        <authorList>
            <person name="Whitman W."/>
        </authorList>
    </citation>
    <scope>NUCLEOTIDE SEQUENCE [LARGE SCALE GENOMIC DNA]</scope>
    <source>
        <strain evidence="3 4">CECT 8576</strain>
    </source>
</reference>
<keyword evidence="1" id="KW-1133">Transmembrane helix</keyword>
<evidence type="ECO:0000256" key="1">
    <source>
        <dbReference type="SAM" id="Phobius"/>
    </source>
</evidence>
<dbReference type="Proteomes" id="UP000548304">
    <property type="component" value="Unassembled WGS sequence"/>
</dbReference>
<proteinExistence type="predicted"/>
<name>A0A852Z122_9ACTN</name>
<sequence>MPLSTLVTIAGRRWTVEESFQTAKGQTGLDQHQVRRWHSWCRWTTLVLLAYAFLAITTATAHSTSAPPGLIP</sequence>
<dbReference type="GO" id="GO:0003677">
    <property type="term" value="F:DNA binding"/>
    <property type="evidence" value="ECO:0007669"/>
    <property type="project" value="InterPro"/>
</dbReference>
<organism evidence="3 4">
    <name type="scientific">Actinopolyspora biskrensis</name>
    <dbReference type="NCBI Taxonomy" id="1470178"/>
    <lineage>
        <taxon>Bacteria</taxon>
        <taxon>Bacillati</taxon>
        <taxon>Actinomycetota</taxon>
        <taxon>Actinomycetes</taxon>
        <taxon>Actinopolysporales</taxon>
        <taxon>Actinopolysporaceae</taxon>
        <taxon>Actinopolyspora</taxon>
    </lineage>
</organism>
<dbReference type="GO" id="GO:0006313">
    <property type="term" value="P:DNA transposition"/>
    <property type="evidence" value="ECO:0007669"/>
    <property type="project" value="InterPro"/>
</dbReference>
<protein>
    <submittedName>
        <fullName evidence="3">SRSO17 transposase</fullName>
    </submittedName>
</protein>